<evidence type="ECO:0000313" key="2">
    <source>
        <dbReference type="Proteomes" id="UP000320776"/>
    </source>
</evidence>
<dbReference type="KEGG" id="sted:SPTER_15210"/>
<protein>
    <submittedName>
        <fullName evidence="1">Uncharacterized protein</fullName>
    </submittedName>
</protein>
<name>A0A517DS63_9FIRM</name>
<gene>
    <name evidence="1" type="ORF">SPTER_15210</name>
</gene>
<organism evidence="1 2">
    <name type="scientific">Sporomusa termitida</name>
    <dbReference type="NCBI Taxonomy" id="2377"/>
    <lineage>
        <taxon>Bacteria</taxon>
        <taxon>Bacillati</taxon>
        <taxon>Bacillota</taxon>
        <taxon>Negativicutes</taxon>
        <taxon>Selenomonadales</taxon>
        <taxon>Sporomusaceae</taxon>
        <taxon>Sporomusa</taxon>
    </lineage>
</organism>
<keyword evidence="2" id="KW-1185">Reference proteome</keyword>
<accession>A0A517DS63</accession>
<dbReference type="AlphaFoldDB" id="A0A517DS63"/>
<dbReference type="RefSeq" id="WP_144349779.1">
    <property type="nucleotide sequence ID" value="NZ_CP036259.1"/>
</dbReference>
<proteinExistence type="predicted"/>
<sequence>MYGEYCDICKSYVPEHIRFVEDKDGKPLDVCGLCLDNLQADELVDDDGYLKFSFEVKNRECVDIGQDGRHWSGRVA</sequence>
<dbReference type="Proteomes" id="UP000320776">
    <property type="component" value="Chromosome"/>
</dbReference>
<dbReference type="EMBL" id="CP036259">
    <property type="protein sequence ID" value="QDR80203.1"/>
    <property type="molecule type" value="Genomic_DNA"/>
</dbReference>
<evidence type="ECO:0000313" key="1">
    <source>
        <dbReference type="EMBL" id="QDR80203.1"/>
    </source>
</evidence>
<reference evidence="1 2" key="1">
    <citation type="submission" date="2019-02" db="EMBL/GenBank/DDBJ databases">
        <title>Closed genome of Sporomusa termitida DSM 4440.</title>
        <authorList>
            <person name="Poehlein A."/>
            <person name="Daniel R."/>
        </authorList>
    </citation>
    <scope>NUCLEOTIDE SEQUENCE [LARGE SCALE GENOMIC DNA]</scope>
    <source>
        <strain evidence="1 2">DSM 4440</strain>
    </source>
</reference>